<keyword evidence="1" id="KW-0812">Transmembrane</keyword>
<dbReference type="OrthoDB" id="9786756at2"/>
<accession>K2I6J7</accession>
<dbReference type="SUPFAM" id="SSF52833">
    <property type="entry name" value="Thioredoxin-like"/>
    <property type="match status" value="1"/>
</dbReference>
<dbReference type="eggNOG" id="COG1999">
    <property type="taxonomic scope" value="Bacteria"/>
</dbReference>
<evidence type="ECO:0000256" key="1">
    <source>
        <dbReference type="SAM" id="Phobius"/>
    </source>
</evidence>
<keyword evidence="2" id="KW-0732">Signal</keyword>
<keyword evidence="4" id="KW-1185">Reference proteome</keyword>
<feature type="signal peptide" evidence="2">
    <location>
        <begin position="1"/>
        <end position="19"/>
    </location>
</feature>
<name>K2I6J7_9RHOB</name>
<sequence>MRRISAILALLVCALPAWAGLTQAELGLVGLRPGDTAQVPAGLGLSDGIRPAVLVFADFECPDICDPLVAQTADSLAGTGLAAGRDYRLIVVGLDPRDNAAARDAFLGGTLGDRRAAALVPDLGPDRLAELTDAMGFGYVYDAEYDRFAHPVTSFVLTPEGRVSRVFPALHPAPDDMRRALIEAGQGTVGGLAERLVLTCYGFDPLTGRYNLAIERILTIFGVTFALGLGSALAIAHLRERRAS</sequence>
<dbReference type="InterPro" id="IPR036249">
    <property type="entry name" value="Thioredoxin-like_sf"/>
</dbReference>
<gene>
    <name evidence="3" type="ORF">OCGS_1443</name>
</gene>
<dbReference type="RefSeq" id="WP_007426595.1">
    <property type="nucleotide sequence ID" value="NZ_AMGO01000021.1"/>
</dbReference>
<dbReference type="EMBL" id="AMGO01000021">
    <property type="protein sequence ID" value="EKE44605.1"/>
    <property type="molecule type" value="Genomic_DNA"/>
</dbReference>
<protein>
    <recommendedName>
        <fullName evidence="5">Thioredoxin domain-containing protein</fullName>
    </recommendedName>
</protein>
<dbReference type="STRING" id="1231392.OCGS_1443"/>
<dbReference type="Proteomes" id="UP000006765">
    <property type="component" value="Unassembled WGS sequence"/>
</dbReference>
<comment type="caution">
    <text evidence="3">The sequence shown here is derived from an EMBL/GenBank/DDBJ whole genome shotgun (WGS) entry which is preliminary data.</text>
</comment>
<evidence type="ECO:0008006" key="5">
    <source>
        <dbReference type="Google" id="ProtNLM"/>
    </source>
</evidence>
<evidence type="ECO:0000313" key="3">
    <source>
        <dbReference type="EMBL" id="EKE44605.1"/>
    </source>
</evidence>
<feature type="chain" id="PRO_5003860924" description="Thioredoxin domain-containing protein" evidence="2">
    <location>
        <begin position="20"/>
        <end position="244"/>
    </location>
</feature>
<feature type="transmembrane region" description="Helical" evidence="1">
    <location>
        <begin position="217"/>
        <end position="238"/>
    </location>
</feature>
<dbReference type="Gene3D" id="3.40.30.10">
    <property type="entry name" value="Glutaredoxin"/>
    <property type="match status" value="1"/>
</dbReference>
<keyword evidence="1" id="KW-0472">Membrane</keyword>
<dbReference type="AlphaFoldDB" id="K2I6J7"/>
<reference evidence="3 4" key="1">
    <citation type="journal article" date="2012" name="J. Bacteriol.">
        <title>Draft Genome Sequence of Oceaniovalibus guishaninsula JLT2003T.</title>
        <authorList>
            <person name="Tang K."/>
            <person name="Liu K."/>
            <person name="Jiao N."/>
        </authorList>
    </citation>
    <scope>NUCLEOTIDE SEQUENCE [LARGE SCALE GENOMIC DNA]</scope>
    <source>
        <strain evidence="3 4">JLT2003</strain>
    </source>
</reference>
<organism evidence="3 4">
    <name type="scientific">Oceaniovalibus guishaninsula JLT2003</name>
    <dbReference type="NCBI Taxonomy" id="1231392"/>
    <lineage>
        <taxon>Bacteria</taxon>
        <taxon>Pseudomonadati</taxon>
        <taxon>Pseudomonadota</taxon>
        <taxon>Alphaproteobacteria</taxon>
        <taxon>Rhodobacterales</taxon>
        <taxon>Roseobacteraceae</taxon>
        <taxon>Oceaniovalibus</taxon>
    </lineage>
</organism>
<evidence type="ECO:0000256" key="2">
    <source>
        <dbReference type="SAM" id="SignalP"/>
    </source>
</evidence>
<evidence type="ECO:0000313" key="4">
    <source>
        <dbReference type="Proteomes" id="UP000006765"/>
    </source>
</evidence>
<proteinExistence type="predicted"/>
<keyword evidence="1" id="KW-1133">Transmembrane helix</keyword>